<gene>
    <name evidence="1" type="ORF">LOTGIDRAFT_167916</name>
</gene>
<name>V3ZWN6_LOTGI</name>
<dbReference type="GeneID" id="20240729"/>
<sequence length="142" mass="15039">MRGNGVVTGVAETFAVDNVDGYIMDVGVGSIDDDVRTVCDDVGTVCDDVGTVCDDSGGLVDDSKELVEMSSKYDEMSLKISDDVDMPPGVVTYSNDVIITDVSLGVIEATDDSTNELGSITEELEISSSGISEKRRLKNNET</sequence>
<protein>
    <submittedName>
        <fullName evidence="1">Uncharacterized protein</fullName>
    </submittedName>
</protein>
<reference evidence="1 2" key="1">
    <citation type="journal article" date="2013" name="Nature">
        <title>Insights into bilaterian evolution from three spiralian genomes.</title>
        <authorList>
            <person name="Simakov O."/>
            <person name="Marletaz F."/>
            <person name="Cho S.J."/>
            <person name="Edsinger-Gonzales E."/>
            <person name="Havlak P."/>
            <person name="Hellsten U."/>
            <person name="Kuo D.H."/>
            <person name="Larsson T."/>
            <person name="Lv J."/>
            <person name="Arendt D."/>
            <person name="Savage R."/>
            <person name="Osoegawa K."/>
            <person name="de Jong P."/>
            <person name="Grimwood J."/>
            <person name="Chapman J.A."/>
            <person name="Shapiro H."/>
            <person name="Aerts A."/>
            <person name="Otillar R.P."/>
            <person name="Terry A.Y."/>
            <person name="Boore J.L."/>
            <person name="Grigoriev I.V."/>
            <person name="Lindberg D.R."/>
            <person name="Seaver E.C."/>
            <person name="Weisblat D.A."/>
            <person name="Putnam N.H."/>
            <person name="Rokhsar D.S."/>
        </authorList>
    </citation>
    <scope>NUCLEOTIDE SEQUENCE [LARGE SCALE GENOMIC DNA]</scope>
</reference>
<dbReference type="RefSeq" id="XP_009064034.1">
    <property type="nucleotide sequence ID" value="XM_009065786.1"/>
</dbReference>
<evidence type="ECO:0000313" key="2">
    <source>
        <dbReference type="Proteomes" id="UP000030746"/>
    </source>
</evidence>
<dbReference type="HOGENOM" id="CLU_1817991_0_0_1"/>
<dbReference type="KEGG" id="lgi:LOTGIDRAFT_167916"/>
<dbReference type="EMBL" id="KB203275">
    <property type="protein sequence ID" value="ESO85336.1"/>
    <property type="molecule type" value="Genomic_DNA"/>
</dbReference>
<organism evidence="1 2">
    <name type="scientific">Lottia gigantea</name>
    <name type="common">Giant owl limpet</name>
    <dbReference type="NCBI Taxonomy" id="225164"/>
    <lineage>
        <taxon>Eukaryota</taxon>
        <taxon>Metazoa</taxon>
        <taxon>Spiralia</taxon>
        <taxon>Lophotrochozoa</taxon>
        <taxon>Mollusca</taxon>
        <taxon>Gastropoda</taxon>
        <taxon>Patellogastropoda</taxon>
        <taxon>Lottioidea</taxon>
        <taxon>Lottiidae</taxon>
        <taxon>Lottia</taxon>
    </lineage>
</organism>
<proteinExistence type="predicted"/>
<evidence type="ECO:0000313" key="1">
    <source>
        <dbReference type="EMBL" id="ESO85336.1"/>
    </source>
</evidence>
<dbReference type="CTD" id="20240729"/>
<keyword evidence="2" id="KW-1185">Reference proteome</keyword>
<dbReference type="Proteomes" id="UP000030746">
    <property type="component" value="Unassembled WGS sequence"/>
</dbReference>
<dbReference type="AlphaFoldDB" id="V3ZWN6"/>
<accession>V3ZWN6</accession>